<dbReference type="SUPFAM" id="SSF109604">
    <property type="entry name" value="HD-domain/PDEase-like"/>
    <property type="match status" value="1"/>
</dbReference>
<gene>
    <name evidence="5" type="ORF">WJX74_009867</name>
</gene>
<dbReference type="CDD" id="cd05399">
    <property type="entry name" value="NT_Rel-Spo_like"/>
    <property type="match status" value="1"/>
</dbReference>
<dbReference type="EMBL" id="JALJOS010000009">
    <property type="protein sequence ID" value="KAK9834769.1"/>
    <property type="molecule type" value="Genomic_DNA"/>
</dbReference>
<dbReference type="Pfam" id="PF24500">
    <property type="entry name" value="DUF7589"/>
    <property type="match status" value="1"/>
</dbReference>
<protein>
    <recommendedName>
        <fullName evidence="7">GTP diphosphokinase</fullName>
    </recommendedName>
</protein>
<dbReference type="SMART" id="SM00471">
    <property type="entry name" value="HDc"/>
    <property type="match status" value="1"/>
</dbReference>
<reference evidence="5 6" key="1">
    <citation type="journal article" date="2024" name="Nat. Commun.">
        <title>Phylogenomics reveals the evolutionary origins of lichenization in chlorophyte algae.</title>
        <authorList>
            <person name="Puginier C."/>
            <person name="Libourel C."/>
            <person name="Otte J."/>
            <person name="Skaloud P."/>
            <person name="Haon M."/>
            <person name="Grisel S."/>
            <person name="Petersen M."/>
            <person name="Berrin J.G."/>
            <person name="Delaux P.M."/>
            <person name="Dal Grande F."/>
            <person name="Keller J."/>
        </authorList>
    </citation>
    <scope>NUCLEOTIDE SEQUENCE [LARGE SCALE GENOMIC DNA]</scope>
    <source>
        <strain evidence="5 6">SAG 2145</strain>
    </source>
</reference>
<feature type="compositionally biased region" description="Low complexity" evidence="2">
    <location>
        <begin position="470"/>
        <end position="483"/>
    </location>
</feature>
<evidence type="ECO:0000256" key="2">
    <source>
        <dbReference type="SAM" id="MobiDB-lite"/>
    </source>
</evidence>
<dbReference type="Pfam" id="PF04607">
    <property type="entry name" value="RelA_SpoT"/>
    <property type="match status" value="1"/>
</dbReference>
<evidence type="ECO:0000259" key="3">
    <source>
        <dbReference type="SMART" id="SM00471"/>
    </source>
</evidence>
<feature type="region of interest" description="Disordered" evidence="2">
    <location>
        <begin position="367"/>
        <end position="402"/>
    </location>
</feature>
<comment type="caution">
    <text evidence="5">The sequence shown here is derived from an EMBL/GenBank/DDBJ whole genome shotgun (WGS) entry which is preliminary data.</text>
</comment>
<dbReference type="PANTHER" id="PTHR21262">
    <property type="entry name" value="GUANOSINE-3',5'-BIS DIPHOSPHATE 3'-PYROPHOSPHOHYDROLASE"/>
    <property type="match status" value="1"/>
</dbReference>
<dbReference type="AlphaFoldDB" id="A0AAW1RLV7"/>
<dbReference type="InterPro" id="IPR003607">
    <property type="entry name" value="HD/PDEase_dom"/>
</dbReference>
<dbReference type="Gene3D" id="1.10.3210.10">
    <property type="entry name" value="Hypothetical protein af1432"/>
    <property type="match status" value="1"/>
</dbReference>
<dbReference type="SUPFAM" id="SSF81301">
    <property type="entry name" value="Nucleotidyltransferase"/>
    <property type="match status" value="1"/>
</dbReference>
<accession>A0AAW1RLV7</accession>
<dbReference type="GO" id="GO:0009507">
    <property type="term" value="C:chloroplast"/>
    <property type="evidence" value="ECO:0007669"/>
    <property type="project" value="TreeGrafter"/>
</dbReference>
<dbReference type="Pfam" id="PF13328">
    <property type="entry name" value="HD_4"/>
    <property type="match status" value="1"/>
</dbReference>
<dbReference type="InterPro" id="IPR056011">
    <property type="entry name" value="DUF7589"/>
</dbReference>
<organism evidence="5 6">
    <name type="scientific">Apatococcus lobatus</name>
    <dbReference type="NCBI Taxonomy" id="904363"/>
    <lineage>
        <taxon>Eukaryota</taxon>
        <taxon>Viridiplantae</taxon>
        <taxon>Chlorophyta</taxon>
        <taxon>core chlorophytes</taxon>
        <taxon>Trebouxiophyceae</taxon>
        <taxon>Chlorellales</taxon>
        <taxon>Chlorellaceae</taxon>
        <taxon>Apatococcus</taxon>
    </lineage>
</organism>
<feature type="region of interest" description="Disordered" evidence="2">
    <location>
        <begin position="837"/>
        <end position="858"/>
    </location>
</feature>
<dbReference type="Gene3D" id="3.30.460.10">
    <property type="entry name" value="Beta Polymerase, domain 2"/>
    <property type="match status" value="1"/>
</dbReference>
<feature type="region of interest" description="Disordered" evidence="2">
    <location>
        <begin position="461"/>
        <end position="490"/>
    </location>
</feature>
<dbReference type="GO" id="GO:0015969">
    <property type="term" value="P:guanosine tetraphosphate metabolic process"/>
    <property type="evidence" value="ECO:0007669"/>
    <property type="project" value="InterPro"/>
</dbReference>
<keyword evidence="6" id="KW-1185">Reference proteome</keyword>
<dbReference type="Proteomes" id="UP001438707">
    <property type="component" value="Unassembled WGS sequence"/>
</dbReference>
<feature type="domain" description="HD/PDEase" evidence="3">
    <location>
        <begin position="164"/>
        <end position="299"/>
    </location>
</feature>
<evidence type="ECO:0000313" key="5">
    <source>
        <dbReference type="EMBL" id="KAK9834769.1"/>
    </source>
</evidence>
<feature type="domain" description="RelA/SpoT" evidence="4">
    <location>
        <begin position="590"/>
        <end position="710"/>
    </location>
</feature>
<name>A0AAW1RLV7_9CHLO</name>
<comment type="similarity">
    <text evidence="1">Belongs to the RelA/SpoT family.</text>
</comment>
<dbReference type="InterPro" id="IPR043519">
    <property type="entry name" value="NT_sf"/>
</dbReference>
<evidence type="ECO:0008006" key="7">
    <source>
        <dbReference type="Google" id="ProtNLM"/>
    </source>
</evidence>
<dbReference type="CDD" id="cd00077">
    <property type="entry name" value="HDc"/>
    <property type="match status" value="1"/>
</dbReference>
<dbReference type="InterPro" id="IPR007685">
    <property type="entry name" value="RelA_SpoT"/>
</dbReference>
<sequence length="964" mass="106952">MGCLGRQALFQQTNSHQSQSLLSFAPLAQLLRRSRNRSKCSAAALAEGLGPAALSLTAQSLAGPGLASHQWVWGVRSIWMFSSPLTYALLGLCSLPLAALGFGTAKVAWESWESESSRSLPVVNQEICTLHGVDVSSSRFLTRPKLVETTDFAARAHHGQTRLTGDPYIMHCIETALIVEQLICNTYQAAPYPDDRIEEALQVALLHDVTDDTAMNVADVEEAFGADVAEMVRKVSQLSSLNQLLRRRKRQEARIFLEQEEDEQLRDLVMSMVGNPLVILIKLADRLHNMRTVYALKPNKARAVAAETRQLWCSLAERLGILPLKAELEDLCMAVLDPHIYKHVYNEVSNLWGPQQDGRAALNELSEADSRSSQEAALQERRASSAAAGPSSSTGQSRSSQHALNDAMMEFLRTKGPSRKGRTLRMTITPAMNAIWAARRFTAGASSGGSQASPQFASAFTSSYDDGGMPSSSSNSNSIPSNSRTGRTLHTRREWEEMKRTRQVVKDMIEAQATIDSETEKQLPWLSSEQRQVKEQLDTVPPFHTNSFKGQLHSTSLRRKLGALEERGRSLLLDARTESYAPGLQLEVEGRLKSIASIHRKMTRKSCPLSEVYDTLALRVLVDDEDGQKQEEAVEACYALKSSVERIWKRIPREADDYIANPKGFGGYQSLHTAVTGRDGQPFEVQIRTTTMHRNAEYGRAAHWMYKETGAVKLPSFGPTSRLTIGQPVLRVDRGRRSQGVVTRTELDGCRLIVAVSKGERLPEPQPGRPESLEPYKDLQEMAEVKGWFQSGHGNLSACLEEFTLCKDGSYHRLDHLGHIFDITVVPYQAWHLMQTKGPDTGSSSEAQPAEGLDLQEEDNQAAVDRIRRFRDLLEWGREVPIESSEPKAEAPHVHVYFPFPAPGHFNKVAKGTTAAEALRRESGSDFSRQAQPVLVNVNNELVSRDTILSDGDYLIPGSKLIRI</sequence>
<dbReference type="SMART" id="SM00954">
    <property type="entry name" value="RelA_SpoT"/>
    <property type="match status" value="1"/>
</dbReference>
<proteinExistence type="inferred from homology"/>
<feature type="compositionally biased region" description="Basic and acidic residues" evidence="2">
    <location>
        <begin position="368"/>
        <end position="383"/>
    </location>
</feature>
<evidence type="ECO:0000259" key="4">
    <source>
        <dbReference type="SMART" id="SM00954"/>
    </source>
</evidence>
<evidence type="ECO:0000313" key="6">
    <source>
        <dbReference type="Proteomes" id="UP001438707"/>
    </source>
</evidence>
<dbReference type="PANTHER" id="PTHR21262:SF31">
    <property type="entry name" value="GTP PYROPHOSPHOKINASE"/>
    <property type="match status" value="1"/>
</dbReference>
<feature type="compositionally biased region" description="Low complexity" evidence="2">
    <location>
        <begin position="384"/>
        <end position="400"/>
    </location>
</feature>
<dbReference type="FunFam" id="1.10.3210.10:FF:000001">
    <property type="entry name" value="GTP pyrophosphokinase RelA"/>
    <property type="match status" value="1"/>
</dbReference>
<evidence type="ECO:0000256" key="1">
    <source>
        <dbReference type="ARBA" id="ARBA00007476"/>
    </source>
</evidence>